<dbReference type="PANTHER" id="PTHR30413:SF8">
    <property type="entry name" value="TRANSPORT PERMEASE PROTEIN"/>
    <property type="match status" value="1"/>
</dbReference>
<evidence type="ECO:0000256" key="5">
    <source>
        <dbReference type="ARBA" id="ARBA00022519"/>
    </source>
</evidence>
<dbReference type="GO" id="GO:0043190">
    <property type="term" value="C:ATP-binding cassette (ABC) transporter complex"/>
    <property type="evidence" value="ECO:0007669"/>
    <property type="project" value="InterPro"/>
</dbReference>
<gene>
    <name evidence="11" type="ORF">GF339_19835</name>
</gene>
<evidence type="ECO:0000313" key="12">
    <source>
        <dbReference type="Proteomes" id="UP000649604"/>
    </source>
</evidence>
<feature type="transmembrane region" description="Helical" evidence="9">
    <location>
        <begin position="263"/>
        <end position="284"/>
    </location>
</feature>
<protein>
    <recommendedName>
        <fullName evidence="9">Transport permease protein</fullName>
    </recommendedName>
</protein>
<keyword evidence="7 9" id="KW-1133">Transmembrane helix</keyword>
<evidence type="ECO:0000313" key="11">
    <source>
        <dbReference type="EMBL" id="MBD3326845.1"/>
    </source>
</evidence>
<evidence type="ECO:0000256" key="3">
    <source>
        <dbReference type="ARBA" id="ARBA00022448"/>
    </source>
</evidence>
<comment type="similarity">
    <text evidence="2 9">Belongs to the ABC-2 integral membrane protein family.</text>
</comment>
<keyword evidence="6 9" id="KW-0812">Transmembrane</keyword>
<evidence type="ECO:0000256" key="1">
    <source>
        <dbReference type="ARBA" id="ARBA00004429"/>
    </source>
</evidence>
<organism evidence="11 12">
    <name type="scientific">candidate division KSB3 bacterium</name>
    <dbReference type="NCBI Taxonomy" id="2044937"/>
    <lineage>
        <taxon>Bacteria</taxon>
        <taxon>candidate division KSB3</taxon>
    </lineage>
</organism>
<evidence type="ECO:0000259" key="10">
    <source>
        <dbReference type="PROSITE" id="PS51012"/>
    </source>
</evidence>
<keyword evidence="8 9" id="KW-0472">Membrane</keyword>
<dbReference type="EMBL" id="WJJP01000647">
    <property type="protein sequence ID" value="MBD3326845.1"/>
    <property type="molecule type" value="Genomic_DNA"/>
</dbReference>
<dbReference type="Proteomes" id="UP000649604">
    <property type="component" value="Unassembled WGS sequence"/>
</dbReference>
<reference evidence="11" key="1">
    <citation type="submission" date="2019-11" db="EMBL/GenBank/DDBJ databases">
        <title>Microbial mats filling the niche in hypersaline microbial mats.</title>
        <authorList>
            <person name="Wong H.L."/>
            <person name="Macleod F.I."/>
            <person name="White R.A. III"/>
            <person name="Burns B.P."/>
        </authorList>
    </citation>
    <scope>NUCLEOTIDE SEQUENCE</scope>
    <source>
        <strain evidence="11">Rbin_158</strain>
    </source>
</reference>
<dbReference type="AlphaFoldDB" id="A0A9D5JZ57"/>
<keyword evidence="3 9" id="KW-0813">Transport</keyword>
<evidence type="ECO:0000256" key="2">
    <source>
        <dbReference type="ARBA" id="ARBA00007783"/>
    </source>
</evidence>
<sequence length="295" mass="33758">MLARLREKERRSLLMDDAPWTKVIQPHRGWFDLRIAALWDYRDLILLFVRRDFVAIYKQTILGPLWYILQPLLTTVVFTIVFGRVARISTDGVPHLLFYMSGTVVWSYFANCLTQTSDTFIVNAQIFGKVYFPRLTVPISVVISNLIAFGLQFLFFIVFRSYFALQGSFITITGWIVYTPFLVLHMAALGLGMGIIISSMTTKYRDLKFLTSFGVQLWMYATPIVYPLSVVPAQWRWLIALNPMAPLVEIFRHAFLGSGSVPLQLLGVSILMTLSILMVGIVLFSRIEKSFMDTV</sequence>
<feature type="transmembrane region" description="Helical" evidence="9">
    <location>
        <begin position="209"/>
        <end position="228"/>
    </location>
</feature>
<comment type="subcellular location">
    <subcellularLocation>
        <location evidence="1">Cell inner membrane</location>
        <topology evidence="1">Multi-pass membrane protein</topology>
    </subcellularLocation>
    <subcellularLocation>
        <location evidence="9">Cell membrane</location>
        <topology evidence="9">Multi-pass membrane protein</topology>
    </subcellularLocation>
</comment>
<dbReference type="InterPro" id="IPR013525">
    <property type="entry name" value="ABC2_TM"/>
</dbReference>
<evidence type="ECO:0000256" key="8">
    <source>
        <dbReference type="ARBA" id="ARBA00023136"/>
    </source>
</evidence>
<evidence type="ECO:0000256" key="6">
    <source>
        <dbReference type="ARBA" id="ARBA00022692"/>
    </source>
</evidence>
<dbReference type="Pfam" id="PF01061">
    <property type="entry name" value="ABC2_membrane"/>
    <property type="match status" value="1"/>
</dbReference>
<accession>A0A9D5JZ57</accession>
<feature type="transmembrane region" description="Helical" evidence="9">
    <location>
        <begin position="135"/>
        <end position="163"/>
    </location>
</feature>
<evidence type="ECO:0000256" key="7">
    <source>
        <dbReference type="ARBA" id="ARBA00022989"/>
    </source>
</evidence>
<evidence type="ECO:0000256" key="4">
    <source>
        <dbReference type="ARBA" id="ARBA00022475"/>
    </source>
</evidence>
<dbReference type="PROSITE" id="PS51012">
    <property type="entry name" value="ABC_TM2"/>
    <property type="match status" value="1"/>
</dbReference>
<dbReference type="GO" id="GO:0140359">
    <property type="term" value="F:ABC-type transporter activity"/>
    <property type="evidence" value="ECO:0007669"/>
    <property type="project" value="InterPro"/>
</dbReference>
<feature type="transmembrane region" description="Helical" evidence="9">
    <location>
        <begin position="96"/>
        <end position="114"/>
    </location>
</feature>
<feature type="domain" description="ABC transmembrane type-2" evidence="10">
    <location>
        <begin position="62"/>
        <end position="287"/>
    </location>
</feature>
<dbReference type="GO" id="GO:0015920">
    <property type="term" value="P:lipopolysaccharide transport"/>
    <property type="evidence" value="ECO:0007669"/>
    <property type="project" value="TreeGrafter"/>
</dbReference>
<dbReference type="InterPro" id="IPR000412">
    <property type="entry name" value="ABC_2_transport"/>
</dbReference>
<dbReference type="PRINTS" id="PR00164">
    <property type="entry name" value="ABC2TRNSPORT"/>
</dbReference>
<keyword evidence="4 9" id="KW-1003">Cell membrane</keyword>
<comment type="caution">
    <text evidence="11">The sequence shown here is derived from an EMBL/GenBank/DDBJ whole genome shotgun (WGS) entry which is preliminary data.</text>
</comment>
<proteinExistence type="inferred from homology"/>
<keyword evidence="5" id="KW-0997">Cell inner membrane</keyword>
<name>A0A9D5JZ57_9BACT</name>
<dbReference type="PANTHER" id="PTHR30413">
    <property type="entry name" value="INNER MEMBRANE TRANSPORT PERMEASE"/>
    <property type="match status" value="1"/>
</dbReference>
<dbReference type="InterPro" id="IPR047817">
    <property type="entry name" value="ABC2_TM_bact-type"/>
</dbReference>
<evidence type="ECO:0000256" key="9">
    <source>
        <dbReference type="RuleBase" id="RU361157"/>
    </source>
</evidence>
<feature type="transmembrane region" description="Helical" evidence="9">
    <location>
        <begin position="175"/>
        <end position="197"/>
    </location>
</feature>
<feature type="transmembrane region" description="Helical" evidence="9">
    <location>
        <begin position="65"/>
        <end position="84"/>
    </location>
</feature>